<proteinExistence type="inferred from homology"/>
<keyword evidence="3" id="KW-1003">Cell membrane</keyword>
<dbReference type="Pfam" id="PF03601">
    <property type="entry name" value="Cons_hypoth698"/>
    <property type="match status" value="1"/>
</dbReference>
<evidence type="ECO:0000313" key="9">
    <source>
        <dbReference type="Proteomes" id="UP001549321"/>
    </source>
</evidence>
<evidence type="ECO:0000256" key="6">
    <source>
        <dbReference type="ARBA" id="ARBA00023136"/>
    </source>
</evidence>
<accession>A0ABV2R492</accession>
<name>A0ABV2R492_9HYPH</name>
<feature type="transmembrane region" description="Helical" evidence="7">
    <location>
        <begin position="21"/>
        <end position="41"/>
    </location>
</feature>
<protein>
    <submittedName>
        <fullName evidence="8">Integral membrane protein (TIGR00698 family)</fullName>
    </submittedName>
</protein>
<dbReference type="InterPro" id="IPR018383">
    <property type="entry name" value="UPF0324_pro"/>
</dbReference>
<comment type="caution">
    <text evidence="8">The sequence shown here is derived from an EMBL/GenBank/DDBJ whole genome shotgun (WGS) entry which is preliminary data.</text>
</comment>
<keyword evidence="5 7" id="KW-1133">Transmembrane helix</keyword>
<evidence type="ECO:0000313" key="8">
    <source>
        <dbReference type="EMBL" id="MET4636114.1"/>
    </source>
</evidence>
<feature type="transmembrane region" description="Helical" evidence="7">
    <location>
        <begin position="232"/>
        <end position="252"/>
    </location>
</feature>
<feature type="transmembrane region" description="Helical" evidence="7">
    <location>
        <begin position="272"/>
        <end position="292"/>
    </location>
</feature>
<feature type="transmembrane region" description="Helical" evidence="7">
    <location>
        <begin position="53"/>
        <end position="71"/>
    </location>
</feature>
<evidence type="ECO:0000256" key="4">
    <source>
        <dbReference type="ARBA" id="ARBA00022692"/>
    </source>
</evidence>
<dbReference type="PANTHER" id="PTHR30106:SF2">
    <property type="entry name" value="UPF0324 INNER MEMBRANE PROTEIN YEIH"/>
    <property type="match status" value="1"/>
</dbReference>
<comment type="similarity">
    <text evidence="2">Belongs to the UPF0324 family.</text>
</comment>
<organism evidence="8 9">
    <name type="scientific">Kaistia defluvii</name>
    <dbReference type="NCBI Taxonomy" id="410841"/>
    <lineage>
        <taxon>Bacteria</taxon>
        <taxon>Pseudomonadati</taxon>
        <taxon>Pseudomonadota</taxon>
        <taxon>Alphaproteobacteria</taxon>
        <taxon>Hyphomicrobiales</taxon>
        <taxon>Kaistiaceae</taxon>
        <taxon>Kaistia</taxon>
    </lineage>
</organism>
<feature type="transmembrane region" description="Helical" evidence="7">
    <location>
        <begin position="204"/>
        <end position="226"/>
    </location>
</feature>
<dbReference type="EMBL" id="JBEPSM010000004">
    <property type="protein sequence ID" value="MET4636114.1"/>
    <property type="molecule type" value="Genomic_DNA"/>
</dbReference>
<reference evidence="8 9" key="1">
    <citation type="submission" date="2024-06" db="EMBL/GenBank/DDBJ databases">
        <title>Sorghum-associated microbial communities from plants grown in Nebraska, USA.</title>
        <authorList>
            <person name="Schachtman D."/>
        </authorList>
    </citation>
    <scope>NUCLEOTIDE SEQUENCE [LARGE SCALE GENOMIC DNA]</scope>
    <source>
        <strain evidence="8 9">3207</strain>
    </source>
</reference>
<feature type="transmembrane region" description="Helical" evidence="7">
    <location>
        <begin position="330"/>
        <end position="352"/>
    </location>
</feature>
<feature type="transmembrane region" description="Helical" evidence="7">
    <location>
        <begin position="110"/>
        <end position="130"/>
    </location>
</feature>
<feature type="transmembrane region" description="Helical" evidence="7">
    <location>
        <begin position="142"/>
        <end position="164"/>
    </location>
</feature>
<gene>
    <name evidence="8" type="ORF">ABIE08_004072</name>
</gene>
<keyword evidence="9" id="KW-1185">Reference proteome</keyword>
<evidence type="ECO:0000256" key="2">
    <source>
        <dbReference type="ARBA" id="ARBA00007977"/>
    </source>
</evidence>
<feature type="transmembrane region" description="Helical" evidence="7">
    <location>
        <begin position="170"/>
        <end position="192"/>
    </location>
</feature>
<evidence type="ECO:0000256" key="7">
    <source>
        <dbReference type="SAM" id="Phobius"/>
    </source>
</evidence>
<evidence type="ECO:0000256" key="1">
    <source>
        <dbReference type="ARBA" id="ARBA00004651"/>
    </source>
</evidence>
<feature type="transmembrane region" description="Helical" evidence="7">
    <location>
        <begin position="298"/>
        <end position="318"/>
    </location>
</feature>
<dbReference type="Proteomes" id="UP001549321">
    <property type="component" value="Unassembled WGS sequence"/>
</dbReference>
<evidence type="ECO:0000256" key="5">
    <source>
        <dbReference type="ARBA" id="ARBA00022989"/>
    </source>
</evidence>
<keyword evidence="6 7" id="KW-0472">Membrane</keyword>
<comment type="subcellular location">
    <subcellularLocation>
        <location evidence="1">Cell membrane</location>
        <topology evidence="1">Multi-pass membrane protein</topology>
    </subcellularLocation>
</comment>
<keyword evidence="4 7" id="KW-0812">Transmembrane</keyword>
<feature type="transmembrane region" description="Helical" evidence="7">
    <location>
        <begin position="83"/>
        <end position="104"/>
    </location>
</feature>
<evidence type="ECO:0000256" key="3">
    <source>
        <dbReference type="ARBA" id="ARBA00022475"/>
    </source>
</evidence>
<dbReference type="PANTHER" id="PTHR30106">
    <property type="entry name" value="INNER MEMBRANE PROTEIN YEIH-RELATED"/>
    <property type="match status" value="1"/>
</dbReference>
<sequence length="355" mass="36221">MISRLHLPGMSFALRSFPARLHPLAPGLALTAAVAVAALLVEHAEAAFFGRAWLDGVVLAILIGVAVRSVWRPGESFLPGVVFSARTLLELAVMLLGASISAAAVAAQGLTLLVGVALVVTCAILVSYGIGRMMGLDRGMAILIACGNSICGNSAIAAAAPVIHADGEDVASAIAFTAVLGVVVVLTLPLLISVFGLSVTQYGVFAGLTVYAVPQVLAATAPVAAASVQMGTLVKLLRVLMLGPVVLVLSLLQSRVDGAGIATGRPNLRHMVPWFILGFIGLGMLRSAGLIPDWVVGYTAPLASFLTVLAMAALGLGVDVRSVARAGLRVTATVVLSLAALGIISMVAIRWMGIA</sequence>